<dbReference type="EMBL" id="CP144753">
    <property type="protein sequence ID" value="WVZ95636.1"/>
    <property type="molecule type" value="Genomic_DNA"/>
</dbReference>
<feature type="region of interest" description="Disordered" evidence="1">
    <location>
        <begin position="1"/>
        <end position="43"/>
    </location>
</feature>
<dbReference type="PANTHER" id="PTHR31595:SF57">
    <property type="entry name" value="OS04G0481900 PROTEIN"/>
    <property type="match status" value="1"/>
</dbReference>
<evidence type="ECO:0000313" key="3">
    <source>
        <dbReference type="Proteomes" id="UP001341281"/>
    </source>
</evidence>
<dbReference type="AlphaFoldDB" id="A0AAQ3XF74"/>
<organism evidence="2 3">
    <name type="scientific">Paspalum notatum var. saurae</name>
    <dbReference type="NCBI Taxonomy" id="547442"/>
    <lineage>
        <taxon>Eukaryota</taxon>
        <taxon>Viridiplantae</taxon>
        <taxon>Streptophyta</taxon>
        <taxon>Embryophyta</taxon>
        <taxon>Tracheophyta</taxon>
        <taxon>Spermatophyta</taxon>
        <taxon>Magnoliopsida</taxon>
        <taxon>Liliopsida</taxon>
        <taxon>Poales</taxon>
        <taxon>Poaceae</taxon>
        <taxon>PACMAD clade</taxon>
        <taxon>Panicoideae</taxon>
        <taxon>Andropogonodae</taxon>
        <taxon>Paspaleae</taxon>
        <taxon>Paspalinae</taxon>
        <taxon>Paspalum</taxon>
    </lineage>
</organism>
<dbReference type="InterPro" id="IPR044851">
    <property type="entry name" value="Wax_synthase"/>
</dbReference>
<feature type="region of interest" description="Disordered" evidence="1">
    <location>
        <begin position="148"/>
        <end position="181"/>
    </location>
</feature>
<name>A0AAQ3XF74_PASNO</name>
<sequence length="256" mass="27611">MKIPARPRPPLAPLPLHSTLPRQAHHQTRRDATNHHCPAVPTTKPSSSILSRAIEVAAFACVLHLYQYMDRFHRYIRRLPDTLLNLLPLPVPAHPLHGGARPRARPGAGAAVRPYRPYLATSLREFWGRRWNLMVSASVYDPVRARREGGRRRGELPRLRRDARDNGVLPPPAPAHGRDGRVLRPPLRLLLGGGSVRAVVESAGVAAAAAARELWDSGGDHVLAVPAADLQGRSGGDAASGVGVGPPCRPSSSVAP</sequence>
<proteinExistence type="predicted"/>
<reference evidence="2 3" key="1">
    <citation type="submission" date="2024-02" db="EMBL/GenBank/DDBJ databases">
        <title>High-quality chromosome-scale genome assembly of Pensacola bahiagrass (Paspalum notatum Flugge var. saurae).</title>
        <authorList>
            <person name="Vega J.M."/>
            <person name="Podio M."/>
            <person name="Orjuela J."/>
            <person name="Siena L.A."/>
            <person name="Pessino S.C."/>
            <person name="Combes M.C."/>
            <person name="Mariac C."/>
            <person name="Albertini E."/>
            <person name="Pupilli F."/>
            <person name="Ortiz J.P.A."/>
            <person name="Leblanc O."/>
        </authorList>
    </citation>
    <scope>NUCLEOTIDE SEQUENCE [LARGE SCALE GENOMIC DNA]</scope>
    <source>
        <strain evidence="2">R1</strain>
        <tissue evidence="2">Leaf</tissue>
    </source>
</reference>
<dbReference type="GO" id="GO:0008374">
    <property type="term" value="F:O-acyltransferase activity"/>
    <property type="evidence" value="ECO:0007669"/>
    <property type="project" value="InterPro"/>
</dbReference>
<evidence type="ECO:0000313" key="2">
    <source>
        <dbReference type="EMBL" id="WVZ95636.1"/>
    </source>
</evidence>
<dbReference type="Proteomes" id="UP001341281">
    <property type="component" value="Chromosome 09"/>
</dbReference>
<keyword evidence="3" id="KW-1185">Reference proteome</keyword>
<accession>A0AAQ3XF74</accession>
<evidence type="ECO:0000256" key="1">
    <source>
        <dbReference type="SAM" id="MobiDB-lite"/>
    </source>
</evidence>
<feature type="compositionally biased region" description="Pro residues" evidence="1">
    <location>
        <begin position="1"/>
        <end position="13"/>
    </location>
</feature>
<feature type="compositionally biased region" description="Basic and acidic residues" evidence="1">
    <location>
        <begin position="148"/>
        <end position="165"/>
    </location>
</feature>
<dbReference type="GO" id="GO:0006629">
    <property type="term" value="P:lipid metabolic process"/>
    <property type="evidence" value="ECO:0007669"/>
    <property type="project" value="InterPro"/>
</dbReference>
<gene>
    <name evidence="2" type="ORF">U9M48_041370</name>
</gene>
<dbReference type="PANTHER" id="PTHR31595">
    <property type="entry name" value="LONG-CHAIN-ALCOHOL O-FATTY-ACYLTRANSFERASE 3-RELATED"/>
    <property type="match status" value="1"/>
</dbReference>
<feature type="region of interest" description="Disordered" evidence="1">
    <location>
        <begin position="231"/>
        <end position="256"/>
    </location>
</feature>
<protein>
    <submittedName>
        <fullName evidence="2">Uncharacterized protein</fullName>
    </submittedName>
</protein>